<dbReference type="PIRSF" id="PIRSF000390">
    <property type="entry name" value="PLP_StrS"/>
    <property type="match status" value="1"/>
</dbReference>
<reference evidence="5 6" key="1">
    <citation type="submission" date="2016-06" db="EMBL/GenBank/DDBJ databases">
        <authorList>
            <person name="Kjaerup R.B."/>
            <person name="Dalgaard T.S."/>
            <person name="Juul-Madsen H.R."/>
        </authorList>
    </citation>
    <scope>NUCLEOTIDE SEQUENCE [LARGE SCALE GENOMIC DNA]</scope>
    <source>
        <strain evidence="5">2</strain>
    </source>
</reference>
<dbReference type="Proteomes" id="UP000199600">
    <property type="component" value="Unassembled WGS sequence"/>
</dbReference>
<dbReference type="InterPro" id="IPR015421">
    <property type="entry name" value="PyrdxlP-dep_Trfase_major"/>
</dbReference>
<dbReference type="RefSeq" id="WP_186411595.1">
    <property type="nucleotide sequence ID" value="NZ_FLQY01000246.1"/>
</dbReference>
<dbReference type="EMBL" id="FLQY01000246">
    <property type="protein sequence ID" value="SBT09433.1"/>
    <property type="molecule type" value="Genomic_DNA"/>
</dbReference>
<dbReference type="PANTHER" id="PTHR30244">
    <property type="entry name" value="TRANSAMINASE"/>
    <property type="match status" value="1"/>
</dbReference>
<proteinExistence type="inferred from homology"/>
<comment type="similarity">
    <text evidence="1 4">Belongs to the DegT/DnrJ/EryC1 family.</text>
</comment>
<dbReference type="PANTHER" id="PTHR30244:SF34">
    <property type="entry name" value="DTDP-4-AMINO-4,6-DIDEOXYGALACTOSE TRANSAMINASE"/>
    <property type="match status" value="1"/>
</dbReference>
<dbReference type="Gene3D" id="3.90.1150.10">
    <property type="entry name" value="Aspartate Aminotransferase, domain 1"/>
    <property type="match status" value="1"/>
</dbReference>
<organism evidence="5 6">
    <name type="scientific">Candidatus Propionivibrio aalborgensis</name>
    <dbReference type="NCBI Taxonomy" id="1860101"/>
    <lineage>
        <taxon>Bacteria</taxon>
        <taxon>Pseudomonadati</taxon>
        <taxon>Pseudomonadota</taxon>
        <taxon>Betaproteobacteria</taxon>
        <taxon>Rhodocyclales</taxon>
        <taxon>Rhodocyclaceae</taxon>
        <taxon>Propionivibrio</taxon>
    </lineage>
</organism>
<dbReference type="CDD" id="cd00616">
    <property type="entry name" value="AHBA_syn"/>
    <property type="match status" value="1"/>
</dbReference>
<dbReference type="AlphaFoldDB" id="A0A1A8XZE3"/>
<dbReference type="GO" id="GO:0000271">
    <property type="term" value="P:polysaccharide biosynthetic process"/>
    <property type="evidence" value="ECO:0007669"/>
    <property type="project" value="TreeGrafter"/>
</dbReference>
<name>A0A1A8XZE3_9RHOO</name>
<keyword evidence="6" id="KW-1185">Reference proteome</keyword>
<feature type="modified residue" description="N6-(pyridoxal phosphate)lysine" evidence="3">
    <location>
        <position position="182"/>
    </location>
</feature>
<feature type="active site" description="Proton acceptor" evidence="2">
    <location>
        <position position="182"/>
    </location>
</feature>
<dbReference type="GO" id="GO:0008483">
    <property type="term" value="F:transaminase activity"/>
    <property type="evidence" value="ECO:0007669"/>
    <property type="project" value="UniProtKB-KW"/>
</dbReference>
<dbReference type="GO" id="GO:0030170">
    <property type="term" value="F:pyridoxal phosphate binding"/>
    <property type="evidence" value="ECO:0007669"/>
    <property type="project" value="TreeGrafter"/>
</dbReference>
<gene>
    <name evidence="5" type="ORF">PROAA_320070</name>
</gene>
<evidence type="ECO:0000313" key="6">
    <source>
        <dbReference type="Proteomes" id="UP000199600"/>
    </source>
</evidence>
<accession>A0A1A8XZE3</accession>
<keyword evidence="3 4" id="KW-0663">Pyridoxal phosphate</keyword>
<evidence type="ECO:0000256" key="2">
    <source>
        <dbReference type="PIRSR" id="PIRSR000390-1"/>
    </source>
</evidence>
<dbReference type="InterPro" id="IPR015422">
    <property type="entry name" value="PyrdxlP-dep_Trfase_small"/>
</dbReference>
<dbReference type="InterPro" id="IPR015424">
    <property type="entry name" value="PyrdxlP-dep_Trfase"/>
</dbReference>
<evidence type="ECO:0000256" key="3">
    <source>
        <dbReference type="PIRSR" id="PIRSR000390-2"/>
    </source>
</evidence>
<keyword evidence="5" id="KW-0808">Transferase</keyword>
<dbReference type="SUPFAM" id="SSF53383">
    <property type="entry name" value="PLP-dependent transferases"/>
    <property type="match status" value="1"/>
</dbReference>
<dbReference type="InterPro" id="IPR000653">
    <property type="entry name" value="DegT/StrS_aminotransferase"/>
</dbReference>
<evidence type="ECO:0000256" key="1">
    <source>
        <dbReference type="ARBA" id="ARBA00037999"/>
    </source>
</evidence>
<protein>
    <submittedName>
        <fullName evidence="5">DegT/DnrJ/EryC1/StrS aminotransferase family protein</fullName>
    </submittedName>
</protein>
<evidence type="ECO:0000256" key="4">
    <source>
        <dbReference type="RuleBase" id="RU004508"/>
    </source>
</evidence>
<dbReference type="Gene3D" id="3.40.640.10">
    <property type="entry name" value="Type I PLP-dependent aspartate aminotransferase-like (Major domain)"/>
    <property type="match status" value="1"/>
</dbReference>
<sequence length="381" mass="41244">MRNIPFGRPIIGDEERSAVLEVLSGTQFVHGPLAKKFETDFSGFIGGGYAHTVASCTAGLHLAYVYLGIGPGDEVIVPAQTHVATAHSVEYTGARPVFVDVDATTGNIDIDGIEAAISPRTKAISVVHYLGLPVDMDRVNVLARKHDLFVVEDAALALGARYKGVHAGLIGDVGSFSFYPVKHITTAEGGMFTTRHAEVAAKVARLKAFGYDKMVGERVVPGLYDVDLLGYNYRMNEIEAAIGVQQLKRVGGFLTKRAENDAALRKALEDIDEVKCLAAGGGDFEHAHYCLVAVLDDAVADKRYDIINGLRDLGVGTSVYYPGPVPHLKYYRDKYDLGRVQYPNAARISNHSIALSVGPHLDEEDMIYVGRMLKQVLGAIK</sequence>
<dbReference type="Pfam" id="PF01041">
    <property type="entry name" value="DegT_DnrJ_EryC1"/>
    <property type="match status" value="1"/>
</dbReference>
<evidence type="ECO:0000313" key="5">
    <source>
        <dbReference type="EMBL" id="SBT09433.1"/>
    </source>
</evidence>
<keyword evidence="5" id="KW-0032">Aminotransferase</keyword>